<evidence type="ECO:0000313" key="1">
    <source>
        <dbReference type="EMBL" id="MCP9273965.1"/>
    </source>
</evidence>
<gene>
    <name evidence="1" type="ORF">NM203_17385</name>
</gene>
<name>A0ABT1M521_9MYCO</name>
<accession>A0ABT1M521</accession>
<comment type="caution">
    <text evidence="1">The sequence shown here is derived from an EMBL/GenBank/DDBJ whole genome shotgun (WGS) entry which is preliminary data.</text>
</comment>
<keyword evidence="2" id="KW-1185">Reference proteome</keyword>
<dbReference type="Proteomes" id="UP001651690">
    <property type="component" value="Unassembled WGS sequence"/>
</dbReference>
<organism evidence="1 2">
    <name type="scientific">Mycolicibacterium arenosum</name>
    <dbReference type="NCBI Taxonomy" id="2952157"/>
    <lineage>
        <taxon>Bacteria</taxon>
        <taxon>Bacillati</taxon>
        <taxon>Actinomycetota</taxon>
        <taxon>Actinomycetes</taxon>
        <taxon>Mycobacteriales</taxon>
        <taxon>Mycobacteriaceae</taxon>
        <taxon>Mycolicibacterium</taxon>
    </lineage>
</organism>
<reference evidence="1 2" key="1">
    <citation type="submission" date="2022-06" db="EMBL/GenBank/DDBJ databases">
        <title>Mycolicibacterium sp. CAU 1645 isolated from seawater.</title>
        <authorList>
            <person name="Kim W."/>
        </authorList>
    </citation>
    <scope>NUCLEOTIDE SEQUENCE [LARGE SCALE GENOMIC DNA]</scope>
    <source>
        <strain evidence="1 2">CAU 1645</strain>
    </source>
</reference>
<protein>
    <submittedName>
        <fullName evidence="1">DUF5994 family protein</fullName>
    </submittedName>
</protein>
<dbReference type="RefSeq" id="WP_255061303.1">
    <property type="nucleotide sequence ID" value="NZ_JANDBD010000007.1"/>
</dbReference>
<dbReference type="InterPro" id="IPR046036">
    <property type="entry name" value="DUF5994"/>
</dbReference>
<dbReference type="EMBL" id="JANDBD010000007">
    <property type="protein sequence ID" value="MCP9273965.1"/>
    <property type="molecule type" value="Genomic_DNA"/>
</dbReference>
<dbReference type="Pfam" id="PF19457">
    <property type="entry name" value="DUF5994"/>
    <property type="match status" value="1"/>
</dbReference>
<evidence type="ECO:0000313" key="2">
    <source>
        <dbReference type="Proteomes" id="UP001651690"/>
    </source>
</evidence>
<proteinExistence type="predicted"/>
<sequence length="153" mass="16808">MIERRSATPVRLILAPVLGDDLCGAWWPRSASIATELPGLAEVLRDRLGQVVDIQVSWSSVDGEPDLDLLTRRGVSAMPGLRTRPQRVMKVMGSDAAVKLIVVPHRTTSPLAVLVMRHAAGLPVDDRHLESDAYRAADDIVRSAQAQCVRWRN</sequence>